<reference evidence="2 3" key="1">
    <citation type="submission" date="2014-04" db="EMBL/GenBank/DDBJ databases">
        <authorList>
            <consortium name="DOE Joint Genome Institute"/>
            <person name="Kuo A."/>
            <person name="Ruytinx J."/>
            <person name="Rineau F."/>
            <person name="Colpaert J."/>
            <person name="Kohler A."/>
            <person name="Nagy L.G."/>
            <person name="Floudas D."/>
            <person name="Copeland A."/>
            <person name="Barry K.W."/>
            <person name="Cichocki N."/>
            <person name="Veneault-Fourrey C."/>
            <person name="LaButti K."/>
            <person name="Lindquist E.A."/>
            <person name="Lipzen A."/>
            <person name="Lundell T."/>
            <person name="Morin E."/>
            <person name="Murat C."/>
            <person name="Sun H."/>
            <person name="Tunlid A."/>
            <person name="Henrissat B."/>
            <person name="Grigoriev I.V."/>
            <person name="Hibbett D.S."/>
            <person name="Martin F."/>
            <person name="Nordberg H.P."/>
            <person name="Cantor M.N."/>
            <person name="Hua S.X."/>
        </authorList>
    </citation>
    <scope>NUCLEOTIDE SEQUENCE [LARGE SCALE GENOMIC DNA]</scope>
    <source>
        <strain evidence="2 3">UH-Slu-Lm8-n1</strain>
    </source>
</reference>
<keyword evidence="1" id="KW-0472">Membrane</keyword>
<evidence type="ECO:0000313" key="3">
    <source>
        <dbReference type="Proteomes" id="UP000054485"/>
    </source>
</evidence>
<dbReference type="Proteomes" id="UP000054485">
    <property type="component" value="Unassembled WGS sequence"/>
</dbReference>
<dbReference type="OrthoDB" id="2695863at2759"/>
<dbReference type="EMBL" id="KN835512">
    <property type="protein sequence ID" value="KIK36637.1"/>
    <property type="molecule type" value="Genomic_DNA"/>
</dbReference>
<feature type="transmembrane region" description="Helical" evidence="1">
    <location>
        <begin position="16"/>
        <end position="40"/>
    </location>
</feature>
<evidence type="ECO:0000256" key="1">
    <source>
        <dbReference type="SAM" id="Phobius"/>
    </source>
</evidence>
<name>A0A0D0AQT4_9AGAM</name>
<dbReference type="InParanoid" id="A0A0D0AQT4"/>
<protein>
    <submittedName>
        <fullName evidence="2">Uncharacterized protein</fullName>
    </submittedName>
</protein>
<proteinExistence type="predicted"/>
<organism evidence="2 3">
    <name type="scientific">Suillus luteus UH-Slu-Lm8-n1</name>
    <dbReference type="NCBI Taxonomy" id="930992"/>
    <lineage>
        <taxon>Eukaryota</taxon>
        <taxon>Fungi</taxon>
        <taxon>Dikarya</taxon>
        <taxon>Basidiomycota</taxon>
        <taxon>Agaricomycotina</taxon>
        <taxon>Agaricomycetes</taxon>
        <taxon>Agaricomycetidae</taxon>
        <taxon>Boletales</taxon>
        <taxon>Suillineae</taxon>
        <taxon>Suillaceae</taxon>
        <taxon>Suillus</taxon>
    </lineage>
</organism>
<sequence length="89" mass="10023">MSSDKTEGVSRMMPCLYVLSAVLYTIATICVVKQGLLAIWRGTRNHLLQKQGLCQPNYHLIRSILSPMKQRGFGVDQNITLRSQLGMKD</sequence>
<keyword evidence="1" id="KW-1133">Transmembrane helix</keyword>
<evidence type="ECO:0000313" key="2">
    <source>
        <dbReference type="EMBL" id="KIK36637.1"/>
    </source>
</evidence>
<dbReference type="HOGENOM" id="CLU_2456271_0_0_1"/>
<keyword evidence="3" id="KW-1185">Reference proteome</keyword>
<keyword evidence="1" id="KW-0812">Transmembrane</keyword>
<reference evidence="3" key="2">
    <citation type="submission" date="2015-01" db="EMBL/GenBank/DDBJ databases">
        <title>Evolutionary Origins and Diversification of the Mycorrhizal Mutualists.</title>
        <authorList>
            <consortium name="DOE Joint Genome Institute"/>
            <consortium name="Mycorrhizal Genomics Consortium"/>
            <person name="Kohler A."/>
            <person name="Kuo A."/>
            <person name="Nagy L.G."/>
            <person name="Floudas D."/>
            <person name="Copeland A."/>
            <person name="Barry K.W."/>
            <person name="Cichocki N."/>
            <person name="Veneault-Fourrey C."/>
            <person name="LaButti K."/>
            <person name="Lindquist E.A."/>
            <person name="Lipzen A."/>
            <person name="Lundell T."/>
            <person name="Morin E."/>
            <person name="Murat C."/>
            <person name="Riley R."/>
            <person name="Ohm R."/>
            <person name="Sun H."/>
            <person name="Tunlid A."/>
            <person name="Henrissat B."/>
            <person name="Grigoriev I.V."/>
            <person name="Hibbett D.S."/>
            <person name="Martin F."/>
        </authorList>
    </citation>
    <scope>NUCLEOTIDE SEQUENCE [LARGE SCALE GENOMIC DNA]</scope>
    <source>
        <strain evidence="3">UH-Slu-Lm8-n1</strain>
    </source>
</reference>
<accession>A0A0D0AQT4</accession>
<dbReference type="AlphaFoldDB" id="A0A0D0AQT4"/>
<gene>
    <name evidence="2" type="ORF">CY34DRAFT_504140</name>
</gene>